<protein>
    <submittedName>
        <fullName evidence="1">Uncharacterized protein</fullName>
    </submittedName>
</protein>
<proteinExistence type="predicted"/>
<evidence type="ECO:0000313" key="1">
    <source>
        <dbReference type="EnsemblPlants" id="PAC:32930641.CDS.1"/>
    </source>
</evidence>
<sequence length="65" mass="7626">MWQLNRGDGEFGYNVEARGKWWRVCVDSLKVELVATHWKRWHRTQPYLAGPIIETVCYRVGFSAG</sequence>
<dbReference type="AlphaFoldDB" id="A0A7I3Z7R1"/>
<name>A0A7I3Z7R1_PHYPA</name>
<accession>A0A7I3Z7R1</accession>
<reference evidence="1 2" key="1">
    <citation type="journal article" date="2008" name="Science">
        <title>The Physcomitrella genome reveals evolutionary insights into the conquest of land by plants.</title>
        <authorList>
            <person name="Rensing S."/>
            <person name="Lang D."/>
            <person name="Zimmer A."/>
            <person name="Terry A."/>
            <person name="Salamov A."/>
            <person name="Shapiro H."/>
            <person name="Nishiyama T."/>
            <person name="Perroud P.-F."/>
            <person name="Lindquist E."/>
            <person name="Kamisugi Y."/>
            <person name="Tanahashi T."/>
            <person name="Sakakibara K."/>
            <person name="Fujita T."/>
            <person name="Oishi K."/>
            <person name="Shin-I T."/>
            <person name="Kuroki Y."/>
            <person name="Toyoda A."/>
            <person name="Suzuki Y."/>
            <person name="Hashimoto A."/>
            <person name="Yamaguchi K."/>
            <person name="Sugano A."/>
            <person name="Kohara Y."/>
            <person name="Fujiyama A."/>
            <person name="Anterola A."/>
            <person name="Aoki S."/>
            <person name="Ashton N."/>
            <person name="Barbazuk W.B."/>
            <person name="Barker E."/>
            <person name="Bennetzen J."/>
            <person name="Bezanilla M."/>
            <person name="Blankenship R."/>
            <person name="Cho S.H."/>
            <person name="Dutcher S."/>
            <person name="Estelle M."/>
            <person name="Fawcett J.A."/>
            <person name="Gundlach H."/>
            <person name="Hanada K."/>
            <person name="Heyl A."/>
            <person name="Hicks K.A."/>
            <person name="Hugh J."/>
            <person name="Lohr M."/>
            <person name="Mayer K."/>
            <person name="Melkozernov A."/>
            <person name="Murata T."/>
            <person name="Nelson D."/>
            <person name="Pils B."/>
            <person name="Prigge M."/>
            <person name="Reiss B."/>
            <person name="Renner T."/>
            <person name="Rombauts S."/>
            <person name="Rushton P."/>
            <person name="Sanderfoot A."/>
            <person name="Schween G."/>
            <person name="Shiu S.-H."/>
            <person name="Stueber K."/>
            <person name="Theodoulou F.L."/>
            <person name="Tu H."/>
            <person name="Van de Peer Y."/>
            <person name="Verrier P.J."/>
            <person name="Waters E."/>
            <person name="Wood A."/>
            <person name="Yang L."/>
            <person name="Cove D."/>
            <person name="Cuming A."/>
            <person name="Hasebe M."/>
            <person name="Lucas S."/>
            <person name="Mishler D.B."/>
            <person name="Reski R."/>
            <person name="Grigoriev I."/>
            <person name="Quatrano R.S."/>
            <person name="Boore J.L."/>
        </authorList>
    </citation>
    <scope>NUCLEOTIDE SEQUENCE [LARGE SCALE GENOMIC DNA]</scope>
    <source>
        <strain evidence="1 2">cv. Gransden 2004</strain>
    </source>
</reference>
<evidence type="ECO:0000313" key="2">
    <source>
        <dbReference type="Proteomes" id="UP000006727"/>
    </source>
</evidence>
<dbReference type="EMBL" id="ABEU02000013">
    <property type="status" value="NOT_ANNOTATED_CDS"/>
    <property type="molecule type" value="Genomic_DNA"/>
</dbReference>
<dbReference type="Gramene" id="Pp3c13_13330V3.2">
    <property type="protein sequence ID" value="PAC:32930641.CDS.1"/>
    <property type="gene ID" value="Pp3c13_13330"/>
</dbReference>
<reference evidence="1" key="3">
    <citation type="submission" date="2020-12" db="UniProtKB">
        <authorList>
            <consortium name="EnsemblPlants"/>
        </authorList>
    </citation>
    <scope>IDENTIFICATION</scope>
</reference>
<keyword evidence="2" id="KW-1185">Reference proteome</keyword>
<reference evidence="1 2" key="2">
    <citation type="journal article" date="2018" name="Plant J.">
        <title>The Physcomitrella patens chromosome-scale assembly reveals moss genome structure and evolution.</title>
        <authorList>
            <person name="Lang D."/>
            <person name="Ullrich K.K."/>
            <person name="Murat F."/>
            <person name="Fuchs J."/>
            <person name="Jenkins J."/>
            <person name="Haas F.B."/>
            <person name="Piednoel M."/>
            <person name="Gundlach H."/>
            <person name="Van Bel M."/>
            <person name="Meyberg R."/>
            <person name="Vives C."/>
            <person name="Morata J."/>
            <person name="Symeonidi A."/>
            <person name="Hiss M."/>
            <person name="Muchero W."/>
            <person name="Kamisugi Y."/>
            <person name="Saleh O."/>
            <person name="Blanc G."/>
            <person name="Decker E.L."/>
            <person name="van Gessel N."/>
            <person name="Grimwood J."/>
            <person name="Hayes R.D."/>
            <person name="Graham S.W."/>
            <person name="Gunter L.E."/>
            <person name="McDaniel S.F."/>
            <person name="Hoernstein S.N.W."/>
            <person name="Larsson A."/>
            <person name="Li F.W."/>
            <person name="Perroud P.F."/>
            <person name="Phillips J."/>
            <person name="Ranjan P."/>
            <person name="Rokshar D.S."/>
            <person name="Rothfels C.J."/>
            <person name="Schneider L."/>
            <person name="Shu S."/>
            <person name="Stevenson D.W."/>
            <person name="Thummler F."/>
            <person name="Tillich M."/>
            <person name="Villarreal Aguilar J.C."/>
            <person name="Widiez T."/>
            <person name="Wong G.K."/>
            <person name="Wymore A."/>
            <person name="Zhang Y."/>
            <person name="Zimmer A.D."/>
            <person name="Quatrano R.S."/>
            <person name="Mayer K.F.X."/>
            <person name="Goodstein D."/>
            <person name="Casacuberta J.M."/>
            <person name="Vandepoele K."/>
            <person name="Reski R."/>
            <person name="Cuming A.C."/>
            <person name="Tuskan G.A."/>
            <person name="Maumus F."/>
            <person name="Salse J."/>
            <person name="Schmutz J."/>
            <person name="Rensing S.A."/>
        </authorList>
    </citation>
    <scope>NUCLEOTIDE SEQUENCE [LARGE SCALE GENOMIC DNA]</scope>
    <source>
        <strain evidence="1 2">cv. Gransden 2004</strain>
    </source>
</reference>
<organism evidence="1 2">
    <name type="scientific">Physcomitrium patens</name>
    <name type="common">Spreading-leaved earth moss</name>
    <name type="synonym">Physcomitrella patens</name>
    <dbReference type="NCBI Taxonomy" id="3218"/>
    <lineage>
        <taxon>Eukaryota</taxon>
        <taxon>Viridiplantae</taxon>
        <taxon>Streptophyta</taxon>
        <taxon>Embryophyta</taxon>
        <taxon>Bryophyta</taxon>
        <taxon>Bryophytina</taxon>
        <taxon>Bryopsida</taxon>
        <taxon>Funariidae</taxon>
        <taxon>Funariales</taxon>
        <taxon>Funariaceae</taxon>
        <taxon>Physcomitrium</taxon>
    </lineage>
</organism>
<dbReference type="EnsemblPlants" id="Pp3c13_13330V3.2">
    <property type="protein sequence ID" value="PAC:32930641.CDS.1"/>
    <property type="gene ID" value="Pp3c13_13330"/>
</dbReference>
<dbReference type="Proteomes" id="UP000006727">
    <property type="component" value="Chromosome 13"/>
</dbReference>